<evidence type="ECO:0000256" key="7">
    <source>
        <dbReference type="ARBA" id="ARBA00023136"/>
    </source>
</evidence>
<feature type="region of interest" description="Disordered" evidence="9">
    <location>
        <begin position="1"/>
        <end position="88"/>
    </location>
</feature>
<feature type="compositionally biased region" description="Low complexity" evidence="9">
    <location>
        <begin position="28"/>
        <end position="48"/>
    </location>
</feature>
<evidence type="ECO:0000256" key="4">
    <source>
        <dbReference type="ARBA" id="ARBA00022824"/>
    </source>
</evidence>
<comment type="subcellular location">
    <subcellularLocation>
        <location evidence="1">Endoplasmic reticulum membrane</location>
        <topology evidence="1">Multi-pass membrane protein</topology>
    </subcellularLocation>
</comment>
<gene>
    <name evidence="11" type="ORF">BJ085DRAFT_38299</name>
</gene>
<keyword evidence="4" id="KW-0256">Endoplasmic reticulum</keyword>
<dbReference type="EMBL" id="ML002242">
    <property type="protein sequence ID" value="RKP39823.1"/>
    <property type="molecule type" value="Genomic_DNA"/>
</dbReference>
<dbReference type="PANTHER" id="PTHR47084">
    <property type="entry name" value="SERINE PALMITOYLTRANSFERASE SMALL SUBUNIT A"/>
    <property type="match status" value="1"/>
</dbReference>
<comment type="pathway">
    <text evidence="2">Lipid metabolism.</text>
</comment>
<evidence type="ECO:0000313" key="12">
    <source>
        <dbReference type="Proteomes" id="UP000268162"/>
    </source>
</evidence>
<evidence type="ECO:0000256" key="2">
    <source>
        <dbReference type="ARBA" id="ARBA00005189"/>
    </source>
</evidence>
<sequence length="178" mass="19452">MPIQLTPSHLDESHHHHPATDSGSETQSNRGSSSTTATGTLNGTATTSYSHHQMKQRNTSTSTNAKGNGNTTTTTSTNAAGGGSAASPSVLSSLRAQSAVSSYQQRQHGFVRRFFEAVKLSIYQYEVTTGLYMLEPWEKTIFNSIVLVGLLFSMYTAYTYMPTYMRNFATKVIEYSSI</sequence>
<evidence type="ECO:0000256" key="5">
    <source>
        <dbReference type="ARBA" id="ARBA00022989"/>
    </source>
</evidence>
<keyword evidence="5 10" id="KW-1133">Transmembrane helix</keyword>
<name>A0A4Q0A172_9FUNG</name>
<evidence type="ECO:0000256" key="1">
    <source>
        <dbReference type="ARBA" id="ARBA00004477"/>
    </source>
</evidence>
<dbReference type="GO" id="GO:0017059">
    <property type="term" value="C:serine palmitoyltransferase complex"/>
    <property type="evidence" value="ECO:0007669"/>
    <property type="project" value="TreeGrafter"/>
</dbReference>
<dbReference type="GO" id="GO:0004758">
    <property type="term" value="F:serine C-palmitoyltransferase activity"/>
    <property type="evidence" value="ECO:0007669"/>
    <property type="project" value="TreeGrafter"/>
</dbReference>
<accession>A0A4Q0A172</accession>
<dbReference type="GO" id="GO:0046513">
    <property type="term" value="P:ceramide biosynthetic process"/>
    <property type="evidence" value="ECO:0007669"/>
    <property type="project" value="TreeGrafter"/>
</dbReference>
<evidence type="ECO:0000256" key="6">
    <source>
        <dbReference type="ARBA" id="ARBA00023098"/>
    </source>
</evidence>
<evidence type="ECO:0000256" key="8">
    <source>
        <dbReference type="ARBA" id="ARBA00038370"/>
    </source>
</evidence>
<protein>
    <submittedName>
        <fullName evidence="11">Uncharacterized protein</fullName>
    </submittedName>
</protein>
<keyword evidence="6" id="KW-0443">Lipid metabolism</keyword>
<organism evidence="11 12">
    <name type="scientific">Dimargaris cristalligena</name>
    <dbReference type="NCBI Taxonomy" id="215637"/>
    <lineage>
        <taxon>Eukaryota</taxon>
        <taxon>Fungi</taxon>
        <taxon>Fungi incertae sedis</taxon>
        <taxon>Zoopagomycota</taxon>
        <taxon>Kickxellomycotina</taxon>
        <taxon>Dimargaritomycetes</taxon>
        <taxon>Dimargaritales</taxon>
        <taxon>Dimargaritaceae</taxon>
        <taxon>Dimargaris</taxon>
    </lineage>
</organism>
<keyword evidence="7 10" id="KW-0472">Membrane</keyword>
<dbReference type="InterPro" id="IPR051900">
    <property type="entry name" value="SPT_small_subunit"/>
</dbReference>
<dbReference type="PANTHER" id="PTHR47084:SF1">
    <property type="entry name" value="SERINE PALMITOYLTRANSFERASE SMALL SUBUNIT A"/>
    <property type="match status" value="1"/>
</dbReference>
<dbReference type="Proteomes" id="UP000268162">
    <property type="component" value="Unassembled WGS sequence"/>
</dbReference>
<comment type="similarity">
    <text evidence="8">Belongs to the SPTSS family. SPTSSA subfamily.</text>
</comment>
<dbReference type="STRING" id="215637.A0A4Q0A172"/>
<evidence type="ECO:0000256" key="9">
    <source>
        <dbReference type="SAM" id="MobiDB-lite"/>
    </source>
</evidence>
<reference evidence="12" key="1">
    <citation type="journal article" date="2018" name="Nat. Microbiol.">
        <title>Leveraging single-cell genomics to expand the fungal tree of life.</title>
        <authorList>
            <person name="Ahrendt S.R."/>
            <person name="Quandt C.A."/>
            <person name="Ciobanu D."/>
            <person name="Clum A."/>
            <person name="Salamov A."/>
            <person name="Andreopoulos B."/>
            <person name="Cheng J.F."/>
            <person name="Woyke T."/>
            <person name="Pelin A."/>
            <person name="Henrissat B."/>
            <person name="Reynolds N.K."/>
            <person name="Benny G.L."/>
            <person name="Smith M.E."/>
            <person name="James T.Y."/>
            <person name="Grigoriev I.V."/>
        </authorList>
    </citation>
    <scope>NUCLEOTIDE SEQUENCE [LARGE SCALE GENOMIC DNA]</scope>
    <source>
        <strain evidence="12">RSA 468</strain>
    </source>
</reference>
<proteinExistence type="inferred from homology"/>
<feature type="transmembrane region" description="Helical" evidence="10">
    <location>
        <begin position="141"/>
        <end position="161"/>
    </location>
</feature>
<keyword evidence="12" id="KW-1185">Reference proteome</keyword>
<keyword evidence="3 10" id="KW-0812">Transmembrane</keyword>
<evidence type="ECO:0000313" key="11">
    <source>
        <dbReference type="EMBL" id="RKP39823.1"/>
    </source>
</evidence>
<evidence type="ECO:0000256" key="10">
    <source>
        <dbReference type="SAM" id="Phobius"/>
    </source>
</evidence>
<dbReference type="InterPro" id="IPR024512">
    <property type="entry name" value="Ser_palmitoyltrfase_ssu-like"/>
</dbReference>
<dbReference type="AlphaFoldDB" id="A0A4Q0A172"/>
<dbReference type="GO" id="GO:0005789">
    <property type="term" value="C:endoplasmic reticulum membrane"/>
    <property type="evidence" value="ECO:0007669"/>
    <property type="project" value="UniProtKB-SubCell"/>
</dbReference>
<evidence type="ECO:0000256" key="3">
    <source>
        <dbReference type="ARBA" id="ARBA00022692"/>
    </source>
</evidence>
<feature type="compositionally biased region" description="Low complexity" evidence="9">
    <location>
        <begin position="58"/>
        <end position="79"/>
    </location>
</feature>
<dbReference type="Pfam" id="PF11779">
    <property type="entry name" value="SPT_ssu-like"/>
    <property type="match status" value="1"/>
</dbReference>